<dbReference type="GO" id="GO:0005615">
    <property type="term" value="C:extracellular space"/>
    <property type="evidence" value="ECO:0007669"/>
    <property type="project" value="TreeGrafter"/>
</dbReference>
<name>A0AAV8X0D3_9CUCU</name>
<dbReference type="GO" id="GO:0008270">
    <property type="term" value="F:zinc ion binding"/>
    <property type="evidence" value="ECO:0007669"/>
    <property type="project" value="InterPro"/>
</dbReference>
<dbReference type="GO" id="GO:0006508">
    <property type="term" value="P:proteolysis"/>
    <property type="evidence" value="ECO:0007669"/>
    <property type="project" value="InterPro"/>
</dbReference>
<evidence type="ECO:0000256" key="3">
    <source>
        <dbReference type="PROSITE-ProRule" id="PRU01379"/>
    </source>
</evidence>
<keyword evidence="6" id="KW-1185">Reference proteome</keyword>
<evidence type="ECO:0000256" key="2">
    <source>
        <dbReference type="ARBA" id="ARBA00005988"/>
    </source>
</evidence>
<evidence type="ECO:0000256" key="1">
    <source>
        <dbReference type="ARBA" id="ARBA00001947"/>
    </source>
</evidence>
<comment type="similarity">
    <text evidence="2 3">Belongs to the peptidase M14 family.</text>
</comment>
<comment type="cofactor">
    <cofactor evidence="1">
        <name>Zn(2+)</name>
        <dbReference type="ChEBI" id="CHEBI:29105"/>
    </cofactor>
</comment>
<dbReference type="SMART" id="SM00631">
    <property type="entry name" value="Zn_pept"/>
    <property type="match status" value="1"/>
</dbReference>
<comment type="caution">
    <text evidence="3">Lacks conserved residue(s) required for the propagation of feature annotation.</text>
</comment>
<feature type="domain" description="Peptidase M14" evidence="4">
    <location>
        <begin position="39"/>
        <end position="288"/>
    </location>
</feature>
<comment type="caution">
    <text evidence="5">The sequence shown here is derived from an EMBL/GenBank/DDBJ whole genome shotgun (WGS) entry which is preliminary data.</text>
</comment>
<dbReference type="Pfam" id="PF00246">
    <property type="entry name" value="Peptidase_M14"/>
    <property type="match status" value="1"/>
</dbReference>
<dbReference type="AlphaFoldDB" id="A0AAV8X0D3"/>
<sequence length="288" mass="33043">MRKSKSKAKVIPLRRKKFQTFSISKTKYRVRRYEQCHDKFLNYCQIEQYLGKIQKNYPEKVQIQVLGQSAEKRSIFLVIITQGARTESKMGTMIEAGSNGCEWMTVSTALYMIDFLVKDESLVKIMDYFIIPCSNPDAYESDLTNSGRPLSMDLSNNCPVSVGFLRNEGDYNTRFFEGDKNMEGKLQGDGTKITYPFGFTASDIYDVNDLRKIAKAGLAGIKNRRFGIGSIYDCSGLKFGSMVDYLRSHQTAIKFTYIIHVNKKERRLDPHKILCYGEDIKKLCSLYD</sequence>
<dbReference type="Gene3D" id="3.40.630.10">
    <property type="entry name" value="Zn peptidases"/>
    <property type="match status" value="1"/>
</dbReference>
<proteinExistence type="inferred from homology"/>
<dbReference type="PANTHER" id="PTHR11705">
    <property type="entry name" value="PROTEASE FAMILY M14 CARBOXYPEPTIDASE A,B"/>
    <property type="match status" value="1"/>
</dbReference>
<organism evidence="5 6">
    <name type="scientific">Rhamnusium bicolor</name>
    <dbReference type="NCBI Taxonomy" id="1586634"/>
    <lineage>
        <taxon>Eukaryota</taxon>
        <taxon>Metazoa</taxon>
        <taxon>Ecdysozoa</taxon>
        <taxon>Arthropoda</taxon>
        <taxon>Hexapoda</taxon>
        <taxon>Insecta</taxon>
        <taxon>Pterygota</taxon>
        <taxon>Neoptera</taxon>
        <taxon>Endopterygota</taxon>
        <taxon>Coleoptera</taxon>
        <taxon>Polyphaga</taxon>
        <taxon>Cucujiformia</taxon>
        <taxon>Chrysomeloidea</taxon>
        <taxon>Cerambycidae</taxon>
        <taxon>Lepturinae</taxon>
        <taxon>Rhagiini</taxon>
        <taxon>Rhamnusium</taxon>
    </lineage>
</organism>
<protein>
    <recommendedName>
        <fullName evidence="4">Peptidase M14 domain-containing protein</fullName>
    </recommendedName>
</protein>
<dbReference type="InterPro" id="IPR000834">
    <property type="entry name" value="Peptidase_M14"/>
</dbReference>
<dbReference type="GO" id="GO:0004181">
    <property type="term" value="F:metallocarboxypeptidase activity"/>
    <property type="evidence" value="ECO:0007669"/>
    <property type="project" value="InterPro"/>
</dbReference>
<gene>
    <name evidence="5" type="ORF">NQ314_015787</name>
</gene>
<evidence type="ECO:0000313" key="5">
    <source>
        <dbReference type="EMBL" id="KAJ8931316.1"/>
    </source>
</evidence>
<dbReference type="SUPFAM" id="SSF53187">
    <property type="entry name" value="Zn-dependent exopeptidases"/>
    <property type="match status" value="1"/>
</dbReference>
<evidence type="ECO:0000313" key="6">
    <source>
        <dbReference type="Proteomes" id="UP001162156"/>
    </source>
</evidence>
<reference evidence="5" key="1">
    <citation type="journal article" date="2023" name="Insect Mol. Biol.">
        <title>Genome sequencing provides insights into the evolution of gene families encoding plant cell wall-degrading enzymes in longhorned beetles.</title>
        <authorList>
            <person name="Shin N.R."/>
            <person name="Okamura Y."/>
            <person name="Kirsch R."/>
            <person name="Pauchet Y."/>
        </authorList>
    </citation>
    <scope>NUCLEOTIDE SEQUENCE</scope>
    <source>
        <strain evidence="5">RBIC_L_NR</strain>
    </source>
</reference>
<dbReference type="PANTHER" id="PTHR11705:SF140">
    <property type="entry name" value="FI02848P-RELATED"/>
    <property type="match status" value="1"/>
</dbReference>
<accession>A0AAV8X0D3</accession>
<evidence type="ECO:0000259" key="4">
    <source>
        <dbReference type="PROSITE" id="PS52035"/>
    </source>
</evidence>
<dbReference type="Proteomes" id="UP001162156">
    <property type="component" value="Unassembled WGS sequence"/>
</dbReference>
<dbReference type="EMBL" id="JANEYF010004406">
    <property type="protein sequence ID" value="KAJ8931316.1"/>
    <property type="molecule type" value="Genomic_DNA"/>
</dbReference>
<dbReference type="PROSITE" id="PS52035">
    <property type="entry name" value="PEPTIDASE_M14"/>
    <property type="match status" value="1"/>
</dbReference>